<keyword evidence="1" id="KW-0732">Signal</keyword>
<dbReference type="Proteomes" id="UP000534186">
    <property type="component" value="Unassembled WGS sequence"/>
</dbReference>
<evidence type="ECO:0000313" key="3">
    <source>
        <dbReference type="Proteomes" id="UP000534186"/>
    </source>
</evidence>
<feature type="chain" id="PRO_5031503080" evidence="1">
    <location>
        <begin position="26"/>
        <end position="154"/>
    </location>
</feature>
<feature type="signal peptide" evidence="1">
    <location>
        <begin position="1"/>
        <end position="25"/>
    </location>
</feature>
<accession>A0A7Y9NJR0</accession>
<dbReference type="AlphaFoldDB" id="A0A7Y9NJR0"/>
<evidence type="ECO:0000313" key="2">
    <source>
        <dbReference type="EMBL" id="NYF50665.1"/>
    </source>
</evidence>
<organism evidence="2 3">
    <name type="scientific">Tunturiibacter lichenicola</name>
    <dbReference type="NCBI Taxonomy" id="2051959"/>
    <lineage>
        <taxon>Bacteria</taxon>
        <taxon>Pseudomonadati</taxon>
        <taxon>Acidobacteriota</taxon>
        <taxon>Terriglobia</taxon>
        <taxon>Terriglobales</taxon>
        <taxon>Acidobacteriaceae</taxon>
        <taxon>Tunturiibacter</taxon>
    </lineage>
</organism>
<evidence type="ECO:0000256" key="1">
    <source>
        <dbReference type="SAM" id="SignalP"/>
    </source>
</evidence>
<protein>
    <submittedName>
        <fullName evidence="2">Uncharacterized protein</fullName>
    </submittedName>
</protein>
<sequence length="154" mass="17146">MFSKVRLMVLTAGIVAAAAPMTVQAQEVPGPHPAYLHALSDLRAARHYLNDGWAWAPVKREDNEAIHHIDAAINMIKQASIDDGKGLNDPFHIDTGLSAHDRFRKANELLLAAHRDLERAEDGPQARQLRNHAIAEIDYAHTIVDNAERTAHWE</sequence>
<comment type="caution">
    <text evidence="2">The sequence shown here is derived from an EMBL/GenBank/DDBJ whole genome shotgun (WGS) entry which is preliminary data.</text>
</comment>
<reference evidence="2 3" key="1">
    <citation type="submission" date="2020-07" db="EMBL/GenBank/DDBJ databases">
        <title>Genomic Encyclopedia of Type Strains, Phase IV (KMG-V): Genome sequencing to study the core and pangenomes of soil and plant-associated prokaryotes.</title>
        <authorList>
            <person name="Whitman W."/>
        </authorList>
    </citation>
    <scope>NUCLEOTIDE SEQUENCE [LARGE SCALE GENOMIC DNA]</scope>
    <source>
        <strain evidence="2 3">M8UP30</strain>
    </source>
</reference>
<name>A0A7Y9NJR0_9BACT</name>
<dbReference type="EMBL" id="JACCCV010000001">
    <property type="protein sequence ID" value="NYF50665.1"/>
    <property type="molecule type" value="Genomic_DNA"/>
</dbReference>
<proteinExistence type="predicted"/>
<gene>
    <name evidence="2" type="ORF">HDF12_001030</name>
</gene>